<gene>
    <name evidence="5" type="ORF">QYT958_LOCUS32533</name>
</gene>
<keyword evidence="1 3" id="KW-0245">EGF-like domain</keyword>
<evidence type="ECO:0000259" key="4">
    <source>
        <dbReference type="PROSITE" id="PS50026"/>
    </source>
</evidence>
<protein>
    <recommendedName>
        <fullName evidence="4">EGF-like domain-containing protein</fullName>
    </recommendedName>
</protein>
<dbReference type="Proteomes" id="UP000663848">
    <property type="component" value="Unassembled WGS sequence"/>
</dbReference>
<dbReference type="SUPFAM" id="SSF57196">
    <property type="entry name" value="EGF/Laminin"/>
    <property type="match status" value="1"/>
</dbReference>
<comment type="caution">
    <text evidence="5">The sequence shown here is derived from an EMBL/GenBank/DDBJ whole genome shotgun (WGS) entry which is preliminary data.</text>
</comment>
<dbReference type="Pfam" id="PF12947">
    <property type="entry name" value="EGF_3"/>
    <property type="match status" value="1"/>
</dbReference>
<dbReference type="EMBL" id="CAJOBR010021350">
    <property type="protein sequence ID" value="CAF4938153.1"/>
    <property type="molecule type" value="Genomic_DNA"/>
</dbReference>
<dbReference type="PROSITE" id="PS50026">
    <property type="entry name" value="EGF_3"/>
    <property type="match status" value="1"/>
</dbReference>
<accession>A0A821XBX2</accession>
<evidence type="ECO:0000256" key="1">
    <source>
        <dbReference type="ARBA" id="ARBA00022536"/>
    </source>
</evidence>
<comment type="caution">
    <text evidence="3">Lacks conserved residue(s) required for the propagation of feature annotation.</text>
</comment>
<reference evidence="5" key="1">
    <citation type="submission" date="2021-02" db="EMBL/GenBank/DDBJ databases">
        <authorList>
            <person name="Nowell W R."/>
        </authorList>
    </citation>
    <scope>NUCLEOTIDE SEQUENCE</scope>
</reference>
<feature type="disulfide bond" evidence="3">
    <location>
        <begin position="57"/>
        <end position="66"/>
    </location>
</feature>
<evidence type="ECO:0000256" key="3">
    <source>
        <dbReference type="PROSITE-ProRule" id="PRU00076"/>
    </source>
</evidence>
<feature type="disulfide bond" evidence="3">
    <location>
        <begin position="38"/>
        <end position="55"/>
    </location>
</feature>
<organism evidence="5 6">
    <name type="scientific">Rotaria socialis</name>
    <dbReference type="NCBI Taxonomy" id="392032"/>
    <lineage>
        <taxon>Eukaryota</taxon>
        <taxon>Metazoa</taxon>
        <taxon>Spiralia</taxon>
        <taxon>Gnathifera</taxon>
        <taxon>Rotifera</taxon>
        <taxon>Eurotatoria</taxon>
        <taxon>Bdelloidea</taxon>
        <taxon>Philodinida</taxon>
        <taxon>Philodinidae</taxon>
        <taxon>Rotaria</taxon>
    </lineage>
</organism>
<evidence type="ECO:0000313" key="5">
    <source>
        <dbReference type="EMBL" id="CAF4938153.1"/>
    </source>
</evidence>
<dbReference type="PROSITE" id="PS01186">
    <property type="entry name" value="EGF_2"/>
    <property type="match status" value="1"/>
</dbReference>
<feature type="domain" description="EGF-like" evidence="4">
    <location>
        <begin position="27"/>
        <end position="67"/>
    </location>
</feature>
<sequence length="124" mass="12717">MGAISCARVTIHRRADGFPLILNSVLVIDSCKVNNGGCDSNATCTHDSVTFAVVCSCPIGFVRSGCDVTAGCVDSCKVENGGCDGNAACAHDSLTNAVVCTCNKGYTNTGFGNSVYCTGRGNDY</sequence>
<dbReference type="AlphaFoldDB" id="A0A821XBX2"/>
<dbReference type="InterPro" id="IPR000742">
    <property type="entry name" value="EGF"/>
</dbReference>
<name>A0A821XBX2_9BILA</name>
<proteinExistence type="predicted"/>
<evidence type="ECO:0000313" key="6">
    <source>
        <dbReference type="Proteomes" id="UP000663848"/>
    </source>
</evidence>
<keyword evidence="2 3" id="KW-1015">Disulfide bond</keyword>
<dbReference type="Gene3D" id="2.10.25.10">
    <property type="entry name" value="Laminin"/>
    <property type="match status" value="2"/>
</dbReference>
<evidence type="ECO:0000256" key="2">
    <source>
        <dbReference type="ARBA" id="ARBA00023157"/>
    </source>
</evidence>
<dbReference type="InterPro" id="IPR024731">
    <property type="entry name" value="NELL2-like_EGF"/>
</dbReference>
<feature type="non-terminal residue" evidence="5">
    <location>
        <position position="1"/>
    </location>
</feature>